<dbReference type="SUPFAM" id="SSF158472">
    <property type="entry name" value="HAMP domain-like"/>
    <property type="match status" value="1"/>
</dbReference>
<dbReference type="InterPro" id="IPR035919">
    <property type="entry name" value="EAL_sf"/>
</dbReference>
<dbReference type="NCBIfam" id="TIGR00254">
    <property type="entry name" value="GGDEF"/>
    <property type="match status" value="1"/>
</dbReference>
<dbReference type="SMART" id="SM00304">
    <property type="entry name" value="HAMP"/>
    <property type="match status" value="1"/>
</dbReference>
<dbReference type="SMART" id="SM00267">
    <property type="entry name" value="GGDEF"/>
    <property type="match status" value="1"/>
</dbReference>
<dbReference type="InterPro" id="IPR043128">
    <property type="entry name" value="Rev_trsase/Diguanyl_cyclase"/>
</dbReference>
<dbReference type="InterPro" id="IPR007892">
    <property type="entry name" value="CHASE4"/>
</dbReference>
<name>A0A5C6CL12_9BACT</name>
<evidence type="ECO:0000259" key="3">
    <source>
        <dbReference type="PROSITE" id="PS50887"/>
    </source>
</evidence>
<dbReference type="OrthoDB" id="9762141at2"/>
<dbReference type="Pfam" id="PF00672">
    <property type="entry name" value="HAMP"/>
    <property type="match status" value="1"/>
</dbReference>
<dbReference type="InterPro" id="IPR029787">
    <property type="entry name" value="Nucleotide_cyclase"/>
</dbReference>
<dbReference type="Pfam" id="PF05228">
    <property type="entry name" value="CHASE4"/>
    <property type="match status" value="1"/>
</dbReference>
<comment type="caution">
    <text evidence="4">The sequence shown here is derived from an EMBL/GenBank/DDBJ whole genome shotgun (WGS) entry which is preliminary data.</text>
</comment>
<gene>
    <name evidence="4" type="primary">cph2</name>
    <name evidence="4" type="ORF">Pla52o_19140</name>
</gene>
<dbReference type="Gene3D" id="3.20.20.450">
    <property type="entry name" value="EAL domain"/>
    <property type="match status" value="1"/>
</dbReference>
<dbReference type="Gene3D" id="6.10.340.10">
    <property type="match status" value="1"/>
</dbReference>
<dbReference type="PROSITE" id="PS50887">
    <property type="entry name" value="GGDEF"/>
    <property type="match status" value="1"/>
</dbReference>
<dbReference type="RefSeq" id="WP_146594264.1">
    <property type="nucleotide sequence ID" value="NZ_SJPT01000003.1"/>
</dbReference>
<evidence type="ECO:0000259" key="2">
    <source>
        <dbReference type="PROSITE" id="PS50885"/>
    </source>
</evidence>
<dbReference type="InterPro" id="IPR000160">
    <property type="entry name" value="GGDEF_dom"/>
</dbReference>
<reference evidence="4 5" key="1">
    <citation type="submission" date="2019-02" db="EMBL/GenBank/DDBJ databases">
        <title>Deep-cultivation of Planctomycetes and their phenomic and genomic characterization uncovers novel biology.</title>
        <authorList>
            <person name="Wiegand S."/>
            <person name="Jogler M."/>
            <person name="Boedeker C."/>
            <person name="Pinto D."/>
            <person name="Vollmers J."/>
            <person name="Rivas-Marin E."/>
            <person name="Kohn T."/>
            <person name="Peeters S.H."/>
            <person name="Heuer A."/>
            <person name="Rast P."/>
            <person name="Oberbeckmann S."/>
            <person name="Bunk B."/>
            <person name="Jeske O."/>
            <person name="Meyerdierks A."/>
            <person name="Storesund J.E."/>
            <person name="Kallscheuer N."/>
            <person name="Luecker S."/>
            <person name="Lage O.M."/>
            <person name="Pohl T."/>
            <person name="Merkel B.J."/>
            <person name="Hornburger P."/>
            <person name="Mueller R.-W."/>
            <person name="Bruemmer F."/>
            <person name="Labrenz M."/>
            <person name="Spormann A.M."/>
            <person name="Op Den Camp H."/>
            <person name="Overmann J."/>
            <person name="Amann R."/>
            <person name="Jetten M.S.M."/>
            <person name="Mascher T."/>
            <person name="Medema M.H."/>
            <person name="Devos D.P."/>
            <person name="Kaster A.-K."/>
            <person name="Ovreas L."/>
            <person name="Rohde M."/>
            <person name="Galperin M.Y."/>
            <person name="Jogler C."/>
        </authorList>
    </citation>
    <scope>NUCLEOTIDE SEQUENCE [LARGE SCALE GENOMIC DNA]</scope>
    <source>
        <strain evidence="4 5">Pla52o</strain>
    </source>
</reference>
<dbReference type="SMART" id="SM00052">
    <property type="entry name" value="EAL"/>
    <property type="match status" value="1"/>
</dbReference>
<dbReference type="SUPFAM" id="SSF141868">
    <property type="entry name" value="EAL domain-like"/>
    <property type="match status" value="1"/>
</dbReference>
<dbReference type="Pfam" id="PF00563">
    <property type="entry name" value="EAL"/>
    <property type="match status" value="1"/>
</dbReference>
<feature type="domain" description="HAMP" evidence="2">
    <location>
        <begin position="317"/>
        <end position="370"/>
    </location>
</feature>
<dbReference type="SUPFAM" id="SSF55073">
    <property type="entry name" value="Nucleotide cyclase"/>
    <property type="match status" value="1"/>
</dbReference>
<proteinExistence type="predicted"/>
<dbReference type="AlphaFoldDB" id="A0A5C6CL12"/>
<dbReference type="PANTHER" id="PTHR44757">
    <property type="entry name" value="DIGUANYLATE CYCLASE DGCP"/>
    <property type="match status" value="1"/>
</dbReference>
<feature type="domain" description="EAL" evidence="1">
    <location>
        <begin position="575"/>
        <end position="831"/>
    </location>
</feature>
<dbReference type="CDD" id="cd06225">
    <property type="entry name" value="HAMP"/>
    <property type="match status" value="1"/>
</dbReference>
<dbReference type="EMBL" id="SJPT01000003">
    <property type="protein sequence ID" value="TWU23991.1"/>
    <property type="molecule type" value="Genomic_DNA"/>
</dbReference>
<dbReference type="Proteomes" id="UP000316304">
    <property type="component" value="Unassembled WGS sequence"/>
</dbReference>
<feature type="domain" description="GGDEF" evidence="3">
    <location>
        <begin position="424"/>
        <end position="566"/>
    </location>
</feature>
<evidence type="ECO:0000313" key="4">
    <source>
        <dbReference type="EMBL" id="TWU23991.1"/>
    </source>
</evidence>
<evidence type="ECO:0000259" key="1">
    <source>
        <dbReference type="PROSITE" id="PS50883"/>
    </source>
</evidence>
<dbReference type="InterPro" id="IPR001633">
    <property type="entry name" value="EAL_dom"/>
</dbReference>
<dbReference type="InterPro" id="IPR052155">
    <property type="entry name" value="Biofilm_reg_signaling"/>
</dbReference>
<dbReference type="CDD" id="cd01949">
    <property type="entry name" value="GGDEF"/>
    <property type="match status" value="1"/>
</dbReference>
<dbReference type="PROSITE" id="PS50885">
    <property type="entry name" value="HAMP"/>
    <property type="match status" value="1"/>
</dbReference>
<dbReference type="Gene3D" id="3.30.70.270">
    <property type="match status" value="1"/>
</dbReference>
<dbReference type="CDD" id="cd01948">
    <property type="entry name" value="EAL"/>
    <property type="match status" value="1"/>
</dbReference>
<keyword evidence="5" id="KW-1185">Reference proteome</keyword>
<evidence type="ECO:0000313" key="5">
    <source>
        <dbReference type="Proteomes" id="UP000316304"/>
    </source>
</evidence>
<dbReference type="PROSITE" id="PS50883">
    <property type="entry name" value="EAL"/>
    <property type="match status" value="1"/>
</dbReference>
<dbReference type="GO" id="GO:0016020">
    <property type="term" value="C:membrane"/>
    <property type="evidence" value="ECO:0007669"/>
    <property type="project" value="InterPro"/>
</dbReference>
<sequence>MNLRLKILLTLIAVFITYVVTDAAIHQYVVIPRFVALERFQATRDLQRAHKSIEHEINNLHLALELPTKWNDLPDYAGQAFTRFDRLRDKRARNLALPLDLLVVLDNTGRIIQQSTYPPELVTPPETETFASEPLSFTHPLVARSLSLTPADAATGIRGLMMTDHGPMFVLARPLFHAQTEHADRVPHADGVIVMGRFFDMKAVLDTAEQADVAFRIRPLAQLMPAERDLLGSELKHYLNRLDHRSAAPVETRELNDNFLVAQSVFTDFEGTPILITHARVRRDISQEGQIAMHYAIGSLVVAAFVVLSILLLLLQKIVITPLHQLSDHANRMGPEGNFSARSEINRDDEFGDLATNIDMMVARLRQLSSSNQQLHIEISHRKSAESELQHAATHDSLTQLPNRTHLKQVLEARFENRDLRPQCCDALIFLDLDNFKIINDSLGHAAGDELLMAIGERLQSAVAAVTQQSETQVQPLVARLGGDEFVIFLGNVANEQVGTQFAEQIRRDLIGRYTVSGHEWTLGTSLGIAFSNDSATTPEELMRNADLAMYRAKFSGKQCLAVFDHAMHASVLKRLELEEAIRTVLTDGGLRLVYQPIFDVASGQIVGLESLVRWIHSTKGLINPSEFIPVAEEIGLIVPIGRWILEEACRTIHQLNASRIDGPPISISVNVSKRQLTDPDFVTILQDVLTKQRVLPSQLNLEITESMIMDSPEQVADRLSQIRKLGIRLHMDDFGTGHSSLSCLHRFPIDVLKIDRSFVSTMEVGDDYESIIHAIITLAHNLNTKVIAEGIETTRQLQQLRNLRCDFGQGYLYSKPAPIEELEHLLARNVNEPMLAPEFGFTTFDDRDAMMPVAR</sequence>
<dbReference type="PANTHER" id="PTHR44757:SF2">
    <property type="entry name" value="BIOFILM ARCHITECTURE MAINTENANCE PROTEIN MBAA"/>
    <property type="match status" value="1"/>
</dbReference>
<dbReference type="Pfam" id="PF00990">
    <property type="entry name" value="GGDEF"/>
    <property type="match status" value="1"/>
</dbReference>
<dbReference type="GO" id="GO:0007165">
    <property type="term" value="P:signal transduction"/>
    <property type="evidence" value="ECO:0007669"/>
    <property type="project" value="InterPro"/>
</dbReference>
<organism evidence="4 5">
    <name type="scientific">Novipirellula galeiformis</name>
    <dbReference type="NCBI Taxonomy" id="2528004"/>
    <lineage>
        <taxon>Bacteria</taxon>
        <taxon>Pseudomonadati</taxon>
        <taxon>Planctomycetota</taxon>
        <taxon>Planctomycetia</taxon>
        <taxon>Pirellulales</taxon>
        <taxon>Pirellulaceae</taxon>
        <taxon>Novipirellula</taxon>
    </lineage>
</organism>
<dbReference type="InterPro" id="IPR003660">
    <property type="entry name" value="HAMP_dom"/>
</dbReference>
<protein>
    <submittedName>
        <fullName evidence="4">Phytochrome-like protein cph2</fullName>
    </submittedName>
</protein>
<accession>A0A5C6CL12</accession>